<proteinExistence type="inferred from homology"/>
<dbReference type="SUPFAM" id="SSF52096">
    <property type="entry name" value="ClpP/crotonase"/>
    <property type="match status" value="1"/>
</dbReference>
<dbReference type="GO" id="GO:0030288">
    <property type="term" value="C:outer membrane-bounded periplasmic space"/>
    <property type="evidence" value="ECO:0007669"/>
    <property type="project" value="TreeGrafter"/>
</dbReference>
<feature type="coiled-coil region" evidence="6">
    <location>
        <begin position="598"/>
        <end position="632"/>
    </location>
</feature>
<dbReference type="GO" id="GO:0008236">
    <property type="term" value="F:serine-type peptidase activity"/>
    <property type="evidence" value="ECO:0007669"/>
    <property type="project" value="UniProtKB-KW"/>
</dbReference>
<name>A0A172YDZ3_9GAMM</name>
<keyword evidence="2 5" id="KW-0645">Protease</keyword>
<keyword evidence="6" id="KW-0175">Coiled coil</keyword>
<dbReference type="Pfam" id="PF03572">
    <property type="entry name" value="Peptidase_S41"/>
    <property type="match status" value="1"/>
</dbReference>
<evidence type="ECO:0000256" key="3">
    <source>
        <dbReference type="ARBA" id="ARBA00022801"/>
    </source>
</evidence>
<feature type="domain" description="PDZ" evidence="8">
    <location>
        <begin position="234"/>
        <end position="305"/>
    </location>
</feature>
<evidence type="ECO:0000256" key="6">
    <source>
        <dbReference type="SAM" id="Coils"/>
    </source>
</evidence>
<keyword evidence="3 5" id="KW-0378">Hydrolase</keyword>
<dbReference type="KEGG" id="haa:A5892_08285"/>
<feature type="chain" id="PRO_5008004642" evidence="7">
    <location>
        <begin position="26"/>
        <end position="695"/>
    </location>
</feature>
<dbReference type="Gene3D" id="3.30.750.44">
    <property type="match status" value="1"/>
</dbReference>
<dbReference type="NCBIfam" id="TIGR00225">
    <property type="entry name" value="prc"/>
    <property type="match status" value="1"/>
</dbReference>
<dbReference type="SUPFAM" id="SSF50156">
    <property type="entry name" value="PDZ domain-like"/>
    <property type="match status" value="1"/>
</dbReference>
<evidence type="ECO:0000256" key="5">
    <source>
        <dbReference type="RuleBase" id="RU004404"/>
    </source>
</evidence>
<keyword evidence="7" id="KW-0732">Signal</keyword>
<dbReference type="Pfam" id="PF11818">
    <property type="entry name" value="DUF3340"/>
    <property type="match status" value="1"/>
</dbReference>
<comment type="similarity">
    <text evidence="1 5">Belongs to the peptidase S41A family.</text>
</comment>
<dbReference type="EMBL" id="CP015243">
    <property type="protein sequence ID" value="ANF57463.1"/>
    <property type="molecule type" value="Genomic_DNA"/>
</dbReference>
<dbReference type="InterPro" id="IPR040573">
    <property type="entry name" value="TSP_N"/>
</dbReference>
<evidence type="ECO:0000256" key="7">
    <source>
        <dbReference type="SAM" id="SignalP"/>
    </source>
</evidence>
<dbReference type="GO" id="GO:0007165">
    <property type="term" value="P:signal transduction"/>
    <property type="evidence" value="ECO:0007669"/>
    <property type="project" value="TreeGrafter"/>
</dbReference>
<dbReference type="GO" id="GO:0004175">
    <property type="term" value="F:endopeptidase activity"/>
    <property type="evidence" value="ECO:0007669"/>
    <property type="project" value="TreeGrafter"/>
</dbReference>
<evidence type="ECO:0000313" key="10">
    <source>
        <dbReference type="Proteomes" id="UP000077875"/>
    </source>
</evidence>
<feature type="signal peptide" evidence="7">
    <location>
        <begin position="1"/>
        <end position="25"/>
    </location>
</feature>
<dbReference type="STRING" id="376489.A5892_08285"/>
<protein>
    <submittedName>
        <fullName evidence="9">Peptidase S41</fullName>
    </submittedName>
</protein>
<accession>A0A172YDZ3</accession>
<dbReference type="InterPro" id="IPR020992">
    <property type="entry name" value="Tail_Prtase_C"/>
</dbReference>
<gene>
    <name evidence="9" type="ORF">A5892_08285</name>
</gene>
<dbReference type="PANTHER" id="PTHR32060:SF22">
    <property type="entry name" value="CARBOXYL-TERMINAL-PROCESSING PEPTIDASE 3, CHLOROPLASTIC"/>
    <property type="match status" value="1"/>
</dbReference>
<keyword evidence="10" id="KW-1185">Reference proteome</keyword>
<dbReference type="SMART" id="SM00245">
    <property type="entry name" value="TSPc"/>
    <property type="match status" value="1"/>
</dbReference>
<dbReference type="PANTHER" id="PTHR32060">
    <property type="entry name" value="TAIL-SPECIFIC PROTEASE"/>
    <property type="match status" value="1"/>
</dbReference>
<dbReference type="Pfam" id="PF00595">
    <property type="entry name" value="PDZ"/>
    <property type="match status" value="1"/>
</dbReference>
<dbReference type="InterPro" id="IPR004447">
    <property type="entry name" value="Peptidase_S41A"/>
</dbReference>
<dbReference type="RefSeq" id="WP_064122411.1">
    <property type="nucleotide sequence ID" value="NZ_CP015243.1"/>
</dbReference>
<dbReference type="PROSITE" id="PS50106">
    <property type="entry name" value="PDZ"/>
    <property type="match status" value="1"/>
</dbReference>
<keyword evidence="4 5" id="KW-0720">Serine protease</keyword>
<dbReference type="CDD" id="cd07560">
    <property type="entry name" value="Peptidase_S41_CPP"/>
    <property type="match status" value="1"/>
</dbReference>
<dbReference type="AlphaFoldDB" id="A0A172YDZ3"/>
<dbReference type="InterPro" id="IPR036034">
    <property type="entry name" value="PDZ_sf"/>
</dbReference>
<dbReference type="InterPro" id="IPR001478">
    <property type="entry name" value="PDZ"/>
</dbReference>
<dbReference type="SMART" id="SM00228">
    <property type="entry name" value="PDZ"/>
    <property type="match status" value="1"/>
</dbReference>
<evidence type="ECO:0000256" key="2">
    <source>
        <dbReference type="ARBA" id="ARBA00022670"/>
    </source>
</evidence>
<dbReference type="InterPro" id="IPR029045">
    <property type="entry name" value="ClpP/crotonase-like_dom_sf"/>
</dbReference>
<dbReference type="Pfam" id="PF17804">
    <property type="entry name" value="TSP_NTD"/>
    <property type="match status" value="1"/>
</dbReference>
<sequence>MSPSVIMQRIAAMAVCLLISIPALAEITPTAEDAQASREVAQSIRFGHYEDINFDEAWSRKAFARMLEMMDPQHLYLLSTDIERFGDLRTGFNQAMEQGELERVYAFYGLFQSRLEQRLEWLIAQLEANPTFDYTGNERLAFEGEVSNWVDEFSELDPVWTKRMKNAALTQKLTEPNIDDAEINRRLVNRYRDQLNRVRQTNNEDVLSLFLGAATSSIDPHTEYMSPDQSESFDIQMRLSLEGIGAMLQSEDEYVKVAQLVPGGPAERSGQLHPADRIIAVGQGDSGDMTSVVSMRLDDVVKLIRGPKGSTVRLEVIPARALDVTQTRTVTITRDTVNLEDQAAKSDVIEVQRNGHTERVGVITVPAFYVDFDAWQAGQANYRSTTRDVAALIEKLKAQNVQGIVLDMRGNGGGALQEANSMVGLFIDRGPTVQVRDARGRINLYGDTDRGVAWDGPLTVLINRLSASASEIFAGAIQDYGRGLVLGSRSFGKGTVQTLSDLSHGELRMTRAKFYRISGESTQERGVEPDITFPTLFSDEEIGESALPNALPWDTVRPVNYRRYGNLDASLPTLRDQHAVRAAQNPNFRYLQREASLLKTLREQNTSVSLNLEQRRREMQAQEAEQLALENSRRQALGLETLASWTETLDDDDTATQSDSPINQAQLQESAEILLDYAQLTGQLRDTNVASTKAP</sequence>
<dbReference type="Gene3D" id="3.90.226.10">
    <property type="entry name" value="2-enoyl-CoA Hydratase, Chain A, domain 1"/>
    <property type="match status" value="1"/>
</dbReference>
<dbReference type="InterPro" id="IPR005151">
    <property type="entry name" value="Tail-specific_protease"/>
</dbReference>
<evidence type="ECO:0000259" key="8">
    <source>
        <dbReference type="PROSITE" id="PS50106"/>
    </source>
</evidence>
<dbReference type="FunFam" id="3.90.226.10:FF:000090">
    <property type="entry name" value="Tail-specific protease"/>
    <property type="match status" value="1"/>
</dbReference>
<organism evidence="9 10">
    <name type="scientific">Halotalea alkalilenta</name>
    <dbReference type="NCBI Taxonomy" id="376489"/>
    <lineage>
        <taxon>Bacteria</taxon>
        <taxon>Pseudomonadati</taxon>
        <taxon>Pseudomonadota</taxon>
        <taxon>Gammaproteobacteria</taxon>
        <taxon>Oceanospirillales</taxon>
        <taxon>Halomonadaceae</taxon>
        <taxon>Halotalea</taxon>
    </lineage>
</organism>
<dbReference type="GO" id="GO:0006508">
    <property type="term" value="P:proteolysis"/>
    <property type="evidence" value="ECO:0007669"/>
    <property type="project" value="UniProtKB-KW"/>
</dbReference>
<evidence type="ECO:0000313" key="9">
    <source>
        <dbReference type="EMBL" id="ANF57463.1"/>
    </source>
</evidence>
<reference evidence="9 10" key="1">
    <citation type="submission" date="2016-04" db="EMBL/GenBank/DDBJ databases">
        <title>Complete Genome Sequence of Halotalea alkalilenta IHB B 13600.</title>
        <authorList>
            <person name="Swarnkar M.K."/>
            <person name="Sharma A."/>
            <person name="Kaushal K."/>
            <person name="Soni R."/>
            <person name="Rana S."/>
            <person name="Singh A.K."/>
            <person name="Gulati A."/>
        </authorList>
    </citation>
    <scope>NUCLEOTIDE SEQUENCE [LARGE SCALE GENOMIC DNA]</scope>
    <source>
        <strain evidence="9 10">IHB B 13600</strain>
    </source>
</reference>
<dbReference type="Proteomes" id="UP000077875">
    <property type="component" value="Chromosome"/>
</dbReference>
<evidence type="ECO:0000256" key="4">
    <source>
        <dbReference type="ARBA" id="ARBA00022825"/>
    </source>
</evidence>
<dbReference type="Gene3D" id="2.30.42.10">
    <property type="match status" value="1"/>
</dbReference>
<dbReference type="CDD" id="cd06782">
    <property type="entry name" value="cpPDZ_CPP-like"/>
    <property type="match status" value="1"/>
</dbReference>
<evidence type="ECO:0000256" key="1">
    <source>
        <dbReference type="ARBA" id="ARBA00009179"/>
    </source>
</evidence>